<organism evidence="1 2">
    <name type="scientific">Molorchus minor</name>
    <dbReference type="NCBI Taxonomy" id="1323400"/>
    <lineage>
        <taxon>Eukaryota</taxon>
        <taxon>Metazoa</taxon>
        <taxon>Ecdysozoa</taxon>
        <taxon>Arthropoda</taxon>
        <taxon>Hexapoda</taxon>
        <taxon>Insecta</taxon>
        <taxon>Pterygota</taxon>
        <taxon>Neoptera</taxon>
        <taxon>Endopterygota</taxon>
        <taxon>Coleoptera</taxon>
        <taxon>Polyphaga</taxon>
        <taxon>Cucujiformia</taxon>
        <taxon>Chrysomeloidea</taxon>
        <taxon>Cerambycidae</taxon>
        <taxon>Lamiinae</taxon>
        <taxon>Monochamini</taxon>
        <taxon>Molorchus</taxon>
    </lineage>
</organism>
<reference evidence="1" key="1">
    <citation type="journal article" date="2023" name="Insect Mol. Biol.">
        <title>Genome sequencing provides insights into the evolution of gene families encoding plant cell wall-degrading enzymes in longhorned beetles.</title>
        <authorList>
            <person name="Shin N.R."/>
            <person name="Okamura Y."/>
            <person name="Kirsch R."/>
            <person name="Pauchet Y."/>
        </authorList>
    </citation>
    <scope>NUCLEOTIDE SEQUENCE</scope>
    <source>
        <strain evidence="1">MMC_N1</strain>
    </source>
</reference>
<sequence length="65" mass="7414">MCSVGQSPYENTIILYQQNFLILTAKCASINIQENYKMWLCVGTPSIVRYGKGEEAFDITFTRDV</sequence>
<accession>A0ABQ9JL99</accession>
<keyword evidence="2" id="KW-1185">Reference proteome</keyword>
<name>A0ABQ9JL99_9CUCU</name>
<proteinExistence type="predicted"/>
<evidence type="ECO:0000313" key="1">
    <source>
        <dbReference type="EMBL" id="KAJ8978672.1"/>
    </source>
</evidence>
<comment type="caution">
    <text evidence="1">The sequence shown here is derived from an EMBL/GenBank/DDBJ whole genome shotgun (WGS) entry which is preliminary data.</text>
</comment>
<protein>
    <submittedName>
        <fullName evidence="1">Uncharacterized protein</fullName>
    </submittedName>
</protein>
<gene>
    <name evidence="1" type="ORF">NQ317_019108</name>
</gene>
<dbReference type="Proteomes" id="UP001162164">
    <property type="component" value="Unassembled WGS sequence"/>
</dbReference>
<dbReference type="EMBL" id="JAPWTJ010000412">
    <property type="protein sequence ID" value="KAJ8978672.1"/>
    <property type="molecule type" value="Genomic_DNA"/>
</dbReference>
<evidence type="ECO:0000313" key="2">
    <source>
        <dbReference type="Proteomes" id="UP001162164"/>
    </source>
</evidence>